<dbReference type="Gene3D" id="2.60.120.10">
    <property type="entry name" value="Jelly Rolls"/>
    <property type="match status" value="1"/>
</dbReference>
<dbReference type="PROSITE" id="PS50042">
    <property type="entry name" value="CNMP_BINDING_3"/>
    <property type="match status" value="1"/>
</dbReference>
<dbReference type="SUPFAM" id="SSF51206">
    <property type="entry name" value="cAMP-binding domain-like"/>
    <property type="match status" value="1"/>
</dbReference>
<reference evidence="3 4" key="1">
    <citation type="journal article" date="2014" name="Int. J. Syst. Evol. Microbiol.">
        <title>Listeria floridensis sp. nov., Listeria aquatica sp. nov., Listeria cornellensis sp. nov., Listeria riparia sp. nov. and Listeria grandensis sp. nov., from agricultural and natural environments.</title>
        <authorList>
            <person name="den Bakker H.C."/>
            <person name="Warchocki S."/>
            <person name="Wright E.M."/>
            <person name="Allred A.F."/>
            <person name="Ahlstrom C."/>
            <person name="Manuel C.S."/>
            <person name="Stasiewicz M.J."/>
            <person name="Burrell A."/>
            <person name="Roof S."/>
            <person name="Strawn L."/>
            <person name="Fortes E.D."/>
            <person name="Nightingale K.K."/>
            <person name="Kephart D."/>
            <person name="Wiedmann M."/>
        </authorList>
    </citation>
    <scope>NUCLEOTIDE SEQUENCE [LARGE SCALE GENOMIC DNA]</scope>
    <source>
        <strain evidence="4">FSL F6-971</strain>
    </source>
</reference>
<dbReference type="SUPFAM" id="SSF46785">
    <property type="entry name" value="Winged helix' DNA-binding domain"/>
    <property type="match status" value="1"/>
</dbReference>
<keyword evidence="4" id="KW-1185">Reference proteome</keyword>
<dbReference type="Pfam" id="PF00027">
    <property type="entry name" value="cNMP_binding"/>
    <property type="match status" value="1"/>
</dbReference>
<dbReference type="AlphaFoldDB" id="W7BEA7"/>
<dbReference type="InterPro" id="IPR000595">
    <property type="entry name" value="cNMP-bd_dom"/>
</dbReference>
<evidence type="ECO:0000259" key="2">
    <source>
        <dbReference type="PROSITE" id="PS50042"/>
    </source>
</evidence>
<protein>
    <recommendedName>
        <fullName evidence="2">Cyclic nucleotide-binding domain-containing protein</fullName>
    </recommendedName>
</protein>
<dbReference type="CDD" id="cd00038">
    <property type="entry name" value="CAP_ED"/>
    <property type="match status" value="1"/>
</dbReference>
<accession>W7BEA7</accession>
<dbReference type="EMBL" id="AODD01000013">
    <property type="protein sequence ID" value="EUJ23150.1"/>
    <property type="molecule type" value="Genomic_DNA"/>
</dbReference>
<keyword evidence="1" id="KW-0010">Activator</keyword>
<dbReference type="InterPro" id="IPR036390">
    <property type="entry name" value="WH_DNA-bd_sf"/>
</dbReference>
<evidence type="ECO:0000313" key="3">
    <source>
        <dbReference type="EMBL" id="EUJ23150.1"/>
    </source>
</evidence>
<organism evidence="3 4">
    <name type="scientific">Listeria grandensis FSL F6-0971</name>
    <dbReference type="NCBI Taxonomy" id="1265819"/>
    <lineage>
        <taxon>Bacteria</taxon>
        <taxon>Bacillati</taxon>
        <taxon>Bacillota</taxon>
        <taxon>Bacilli</taxon>
        <taxon>Bacillales</taxon>
        <taxon>Listeriaceae</taxon>
        <taxon>Listeria</taxon>
    </lineage>
</organism>
<dbReference type="Gene3D" id="1.10.10.10">
    <property type="entry name" value="Winged helix-like DNA-binding domain superfamily/Winged helix DNA-binding domain"/>
    <property type="match status" value="1"/>
</dbReference>
<dbReference type="PATRIC" id="fig|1265819.5.peg.1888"/>
<dbReference type="STRING" id="1265819.PGRAN_09466"/>
<comment type="caution">
    <text evidence="3">The sequence shown here is derived from an EMBL/GenBank/DDBJ whole genome shotgun (WGS) entry which is preliminary data.</text>
</comment>
<dbReference type="OrthoDB" id="2361390at2"/>
<gene>
    <name evidence="3" type="ORF">PGRAN_09466</name>
</gene>
<dbReference type="InterPro" id="IPR036388">
    <property type="entry name" value="WH-like_DNA-bd_sf"/>
</dbReference>
<dbReference type="InterPro" id="IPR018490">
    <property type="entry name" value="cNMP-bd_dom_sf"/>
</dbReference>
<name>W7BEA7_9LIST</name>
<sequence>MLSYIELYDKDVIDKTFSSNKLLDLLLDDDIYVIDSKKITLEKGEVIFNENDVHDYIYVIASGICGAWKNGHVTNFYGHQEVIGMDDILSNERSFVTVSALMEVEAWKFSKEQVMAKLMFTQEGVFFLYNNMKVANMDLLHKDAMHLEDTKERLLASLIKLGKRYGEVSSYEIKLPKVFTKKIIANHLNLNPGTMSILCKQLEVDGILEKSLRQILIINRKKGELYR</sequence>
<dbReference type="InterPro" id="IPR014710">
    <property type="entry name" value="RmlC-like_jellyroll"/>
</dbReference>
<feature type="domain" description="Cyclic nucleotide-binding" evidence="2">
    <location>
        <begin position="21"/>
        <end position="112"/>
    </location>
</feature>
<evidence type="ECO:0000256" key="1">
    <source>
        <dbReference type="ARBA" id="ARBA00023159"/>
    </source>
</evidence>
<evidence type="ECO:0000313" key="4">
    <source>
        <dbReference type="Proteomes" id="UP000019253"/>
    </source>
</evidence>
<dbReference type="Proteomes" id="UP000019253">
    <property type="component" value="Unassembled WGS sequence"/>
</dbReference>
<proteinExistence type="predicted"/>
<dbReference type="RefSeq" id="WP_036066527.1">
    <property type="nucleotide sequence ID" value="NZ_AODD01000013.1"/>
</dbReference>